<organism evidence="2 3">
    <name type="scientific">Deinococcus rhizophilus</name>
    <dbReference type="NCBI Taxonomy" id="3049544"/>
    <lineage>
        <taxon>Bacteria</taxon>
        <taxon>Thermotogati</taxon>
        <taxon>Deinococcota</taxon>
        <taxon>Deinococci</taxon>
        <taxon>Deinococcales</taxon>
        <taxon>Deinococcaceae</taxon>
        <taxon>Deinococcus</taxon>
    </lineage>
</organism>
<accession>A0ABT7JFE3</accession>
<protein>
    <submittedName>
        <fullName evidence="2">PadR family transcriptional regulator</fullName>
    </submittedName>
</protein>
<dbReference type="Proteomes" id="UP001302059">
    <property type="component" value="Unassembled WGS sequence"/>
</dbReference>
<dbReference type="InterPro" id="IPR005149">
    <property type="entry name" value="Tscrpt_reg_PadR_N"/>
</dbReference>
<dbReference type="RefSeq" id="WP_285522370.1">
    <property type="nucleotide sequence ID" value="NZ_JASNGB010000039.1"/>
</dbReference>
<comment type="caution">
    <text evidence="2">The sequence shown here is derived from an EMBL/GenBank/DDBJ whole genome shotgun (WGS) entry which is preliminary data.</text>
</comment>
<evidence type="ECO:0000313" key="3">
    <source>
        <dbReference type="Proteomes" id="UP001302059"/>
    </source>
</evidence>
<sequence>MPTHDGDLELSLLTLLEGGECYGLELAKELRTLTGGDLDLNAGTLYPALHRMEKKGWLVSDSRPSARGGHPLRYYRLTEEGQAALDAKRDAYGRWHRGLTERWGKG</sequence>
<evidence type="ECO:0000313" key="2">
    <source>
        <dbReference type="EMBL" id="MDL2343776.1"/>
    </source>
</evidence>
<proteinExistence type="predicted"/>
<name>A0ABT7JFE3_9DEIO</name>
<dbReference type="PANTHER" id="PTHR33169:SF14">
    <property type="entry name" value="TRANSCRIPTIONAL REGULATOR RV3488"/>
    <property type="match status" value="1"/>
</dbReference>
<evidence type="ECO:0000259" key="1">
    <source>
        <dbReference type="Pfam" id="PF03551"/>
    </source>
</evidence>
<dbReference type="Pfam" id="PF03551">
    <property type="entry name" value="PadR"/>
    <property type="match status" value="1"/>
</dbReference>
<dbReference type="InterPro" id="IPR036390">
    <property type="entry name" value="WH_DNA-bd_sf"/>
</dbReference>
<dbReference type="EMBL" id="JASNGB010000039">
    <property type="protein sequence ID" value="MDL2343776.1"/>
    <property type="molecule type" value="Genomic_DNA"/>
</dbReference>
<dbReference type="InterPro" id="IPR036388">
    <property type="entry name" value="WH-like_DNA-bd_sf"/>
</dbReference>
<reference evidence="2 3" key="1">
    <citation type="submission" date="2023-05" db="EMBL/GenBank/DDBJ databases">
        <authorList>
            <person name="Gao F."/>
        </authorList>
    </citation>
    <scope>NUCLEOTIDE SEQUENCE [LARGE SCALE GENOMIC DNA]</scope>
    <source>
        <strain evidence="2 3">MIMF12</strain>
    </source>
</reference>
<dbReference type="PANTHER" id="PTHR33169">
    <property type="entry name" value="PADR-FAMILY TRANSCRIPTIONAL REGULATOR"/>
    <property type="match status" value="1"/>
</dbReference>
<dbReference type="InterPro" id="IPR052509">
    <property type="entry name" value="Metal_resp_DNA-bind_regulator"/>
</dbReference>
<dbReference type="Gene3D" id="1.10.10.10">
    <property type="entry name" value="Winged helix-like DNA-binding domain superfamily/Winged helix DNA-binding domain"/>
    <property type="match status" value="1"/>
</dbReference>
<feature type="domain" description="Transcription regulator PadR N-terminal" evidence="1">
    <location>
        <begin position="12"/>
        <end position="86"/>
    </location>
</feature>
<keyword evidence="3" id="KW-1185">Reference proteome</keyword>
<dbReference type="SUPFAM" id="SSF46785">
    <property type="entry name" value="Winged helix' DNA-binding domain"/>
    <property type="match status" value="1"/>
</dbReference>
<gene>
    <name evidence="2" type="ORF">QOL99_06400</name>
</gene>